<reference evidence="1 2" key="1">
    <citation type="submission" date="2019-06" db="EMBL/GenBank/DDBJ databases">
        <title>Sequencing the genomes of 1000 actinobacteria strains.</title>
        <authorList>
            <person name="Klenk H.-P."/>
        </authorList>
    </citation>
    <scope>NUCLEOTIDE SEQUENCE [LARGE SCALE GENOMIC DNA]</scope>
    <source>
        <strain evidence="1 2">DSM 103495</strain>
    </source>
</reference>
<proteinExistence type="predicted"/>
<dbReference type="EMBL" id="VFPG01000001">
    <property type="protein sequence ID" value="TQM29893.1"/>
    <property type="molecule type" value="Genomic_DNA"/>
</dbReference>
<dbReference type="Proteomes" id="UP000316331">
    <property type="component" value="Unassembled WGS sequence"/>
</dbReference>
<evidence type="ECO:0000313" key="1">
    <source>
        <dbReference type="EMBL" id="TQM29893.1"/>
    </source>
</evidence>
<protein>
    <submittedName>
        <fullName evidence="1">mRNA interferase MazF</fullName>
    </submittedName>
</protein>
<name>A0A543F7T5_9NOCA</name>
<dbReference type="AlphaFoldDB" id="A0A543F7T5"/>
<comment type="caution">
    <text evidence="1">The sequence shown here is derived from an EMBL/GenBank/DDBJ whole genome shotgun (WGS) entry which is preliminary data.</text>
</comment>
<gene>
    <name evidence="1" type="ORF">FB390_1506</name>
</gene>
<dbReference type="RefSeq" id="WP_141808275.1">
    <property type="nucleotide sequence ID" value="NZ_VFPG01000001.1"/>
</dbReference>
<evidence type="ECO:0000313" key="2">
    <source>
        <dbReference type="Proteomes" id="UP000316331"/>
    </source>
</evidence>
<sequence>MRRGELWSYHPHGSPRRRTVVLISSDGINESPRQWLIAAELLDQDPQDILAVQVPGRGWVHAGNIGRIYRGWLADRIDDMDAEVLERIDTALRAAMDL</sequence>
<keyword evidence="2" id="KW-1185">Reference proteome</keyword>
<accession>A0A543F7T5</accession>
<organism evidence="1 2">
    <name type="scientific">Nocardia bhagyanarayanae</name>
    <dbReference type="NCBI Taxonomy" id="1215925"/>
    <lineage>
        <taxon>Bacteria</taxon>
        <taxon>Bacillati</taxon>
        <taxon>Actinomycetota</taxon>
        <taxon>Actinomycetes</taxon>
        <taxon>Mycobacteriales</taxon>
        <taxon>Nocardiaceae</taxon>
        <taxon>Nocardia</taxon>
    </lineage>
</organism>
<dbReference type="OrthoDB" id="4559982at2"/>